<dbReference type="RefSeq" id="WP_090248298.1">
    <property type="nucleotide sequence ID" value="NZ_FPAS01000002.1"/>
</dbReference>
<sequence>MKHLKFLTAVLLSTTLVACGSSDEKKENKTEEQSIDLASLPLKDTTDNNIYQEWYEGHKQIKIKGGLDKDGKRHGVWKFYDVDGKDRSITTYKNGLRHGHTVVYYPNGMLNYKGEYDNDSTVGEWKFYMPDGSISKIVNYDEEK</sequence>
<evidence type="ECO:0000313" key="2">
    <source>
        <dbReference type="EMBL" id="SFT67463.1"/>
    </source>
</evidence>
<evidence type="ECO:0000313" key="3">
    <source>
        <dbReference type="Proteomes" id="UP000236454"/>
    </source>
</evidence>
<dbReference type="AlphaFoldDB" id="A0A1I6ZXR8"/>
<dbReference type="Gene3D" id="3.90.930.1">
    <property type="match status" value="1"/>
</dbReference>
<dbReference type="InterPro" id="IPR011652">
    <property type="entry name" value="MORN_2"/>
</dbReference>
<evidence type="ECO:0000256" key="1">
    <source>
        <dbReference type="SAM" id="SignalP"/>
    </source>
</evidence>
<dbReference type="EMBL" id="FPAS01000002">
    <property type="protein sequence ID" value="SFT67463.1"/>
    <property type="molecule type" value="Genomic_DNA"/>
</dbReference>
<accession>A0A1I6ZXR8</accession>
<dbReference type="PROSITE" id="PS51257">
    <property type="entry name" value="PROKAR_LIPOPROTEIN"/>
    <property type="match status" value="1"/>
</dbReference>
<reference evidence="2 3" key="1">
    <citation type="submission" date="2016-10" db="EMBL/GenBank/DDBJ databases">
        <authorList>
            <person name="de Groot N.N."/>
        </authorList>
    </citation>
    <scope>NUCLEOTIDE SEQUENCE [LARGE SCALE GENOMIC DNA]</scope>
    <source>
        <strain evidence="2 3">CGMCC 1.7005</strain>
    </source>
</reference>
<feature type="chain" id="PRO_5015003313" evidence="1">
    <location>
        <begin position="19"/>
        <end position="144"/>
    </location>
</feature>
<protein>
    <submittedName>
        <fullName evidence="2">MORN repeat variant</fullName>
    </submittedName>
</protein>
<keyword evidence="1" id="KW-0732">Signal</keyword>
<proteinExistence type="predicted"/>
<dbReference type="SUPFAM" id="SSF82185">
    <property type="entry name" value="Histone H3 K4-specific methyltransferase SET7/9 N-terminal domain"/>
    <property type="match status" value="1"/>
</dbReference>
<dbReference type="Proteomes" id="UP000236454">
    <property type="component" value="Unassembled WGS sequence"/>
</dbReference>
<dbReference type="STRING" id="477690.SAMN05216474_1709"/>
<dbReference type="Pfam" id="PF07661">
    <property type="entry name" value="MORN_2"/>
    <property type="match status" value="3"/>
</dbReference>
<gene>
    <name evidence="2" type="ORF">SAMN05216474_1709</name>
</gene>
<keyword evidence="3" id="KW-1185">Reference proteome</keyword>
<organism evidence="2 3">
    <name type="scientific">Lishizhenia tianjinensis</name>
    <dbReference type="NCBI Taxonomy" id="477690"/>
    <lineage>
        <taxon>Bacteria</taxon>
        <taxon>Pseudomonadati</taxon>
        <taxon>Bacteroidota</taxon>
        <taxon>Flavobacteriia</taxon>
        <taxon>Flavobacteriales</taxon>
        <taxon>Crocinitomicaceae</taxon>
        <taxon>Lishizhenia</taxon>
    </lineage>
</organism>
<feature type="signal peptide" evidence="1">
    <location>
        <begin position="1"/>
        <end position="18"/>
    </location>
</feature>
<dbReference type="OrthoDB" id="1467310at2"/>
<name>A0A1I6ZXR8_9FLAO</name>